<keyword evidence="2" id="KW-1185">Reference proteome</keyword>
<reference evidence="1 2" key="1">
    <citation type="submission" date="2024-04" db="EMBL/GenBank/DDBJ databases">
        <title>Tritrichomonas musculus Genome.</title>
        <authorList>
            <person name="Alves-Ferreira E."/>
            <person name="Grigg M."/>
            <person name="Lorenzi H."/>
            <person name="Galac M."/>
        </authorList>
    </citation>
    <scope>NUCLEOTIDE SEQUENCE [LARGE SCALE GENOMIC DNA]</scope>
    <source>
        <strain evidence="1 2">EAF2021</strain>
    </source>
</reference>
<proteinExistence type="predicted"/>
<gene>
    <name evidence="1" type="ORF">M9Y10_040116</name>
</gene>
<evidence type="ECO:0000313" key="2">
    <source>
        <dbReference type="Proteomes" id="UP001470230"/>
    </source>
</evidence>
<comment type="caution">
    <text evidence="1">The sequence shown here is derived from an EMBL/GenBank/DDBJ whole genome shotgun (WGS) entry which is preliminary data.</text>
</comment>
<name>A0ABR2GQW6_9EUKA</name>
<dbReference type="EMBL" id="JAPFFF010000070">
    <property type="protein sequence ID" value="KAK8836056.1"/>
    <property type="molecule type" value="Genomic_DNA"/>
</dbReference>
<organism evidence="1 2">
    <name type="scientific">Tritrichomonas musculus</name>
    <dbReference type="NCBI Taxonomy" id="1915356"/>
    <lineage>
        <taxon>Eukaryota</taxon>
        <taxon>Metamonada</taxon>
        <taxon>Parabasalia</taxon>
        <taxon>Tritrichomonadida</taxon>
        <taxon>Tritrichomonadidae</taxon>
        <taxon>Tritrichomonas</taxon>
    </lineage>
</organism>
<accession>A0ABR2GQW6</accession>
<sequence>MTKYINEINFGIWDKDDVIKYMIKLNTQLDANIIITDNHLSNKLALCRYLNKNNAYQRIYGDNFMYKIEKSDIDFFIEDCLKERNKINKIARPGWLRAASSINYIDRCRLQPGQDG</sequence>
<evidence type="ECO:0000313" key="1">
    <source>
        <dbReference type="EMBL" id="KAK8836056.1"/>
    </source>
</evidence>
<protein>
    <submittedName>
        <fullName evidence="1">Uncharacterized protein</fullName>
    </submittedName>
</protein>
<dbReference type="Proteomes" id="UP001470230">
    <property type="component" value="Unassembled WGS sequence"/>
</dbReference>